<feature type="region of interest" description="Disordered" evidence="1">
    <location>
        <begin position="98"/>
        <end position="123"/>
    </location>
</feature>
<evidence type="ECO:0000256" key="1">
    <source>
        <dbReference type="SAM" id="MobiDB-lite"/>
    </source>
</evidence>
<gene>
    <name evidence="3" type="ORF">DFR76_101138</name>
</gene>
<proteinExistence type="predicted"/>
<dbReference type="GO" id="GO:0022857">
    <property type="term" value="F:transmembrane transporter activity"/>
    <property type="evidence" value="ECO:0007669"/>
    <property type="project" value="InterPro"/>
</dbReference>
<dbReference type="GO" id="GO:0043190">
    <property type="term" value="C:ATP-binding cassette (ABC) transporter complex"/>
    <property type="evidence" value="ECO:0007669"/>
    <property type="project" value="InterPro"/>
</dbReference>
<dbReference type="AlphaFoldDB" id="A0A370ID19"/>
<sequence length="324" mass="34059">MKSAASVRTWIRVLFAATVAMLVVSCSDGDSRRPITVGAGNSAQSELIAEIYAGALARTGADTVVKRGLGQRGDYLAALDAGTVTLVGDDSGDLLTALDSGSPARRPDRIAPDKAVAAETSKPPAASVAEALSGALPEGLAISDIDDGTDLRPSFALREQAAEKFASLKDVAPHCGGLTVGIATGSELDPLRRSPDPERDVLEPLRSIYHCDIAGHTVYPSDTALRNALRDGQVRAGVFTAPATLLPGGADELTLLADPEYAFRAQNIVPLYRQGALTDQQIKKLNYVAGELTTADLIDLIRRLRDEHASSAELARGWLDAHSL</sequence>
<dbReference type="RefSeq" id="WP_068009230.1">
    <property type="nucleotide sequence ID" value="NZ_QQBC01000001.1"/>
</dbReference>
<feature type="domain" description="ABC-type glycine betaine transport system substrate-binding" evidence="2">
    <location>
        <begin position="34"/>
        <end position="320"/>
    </location>
</feature>
<evidence type="ECO:0000313" key="4">
    <source>
        <dbReference type="Proteomes" id="UP000254869"/>
    </source>
</evidence>
<dbReference type="Proteomes" id="UP000254869">
    <property type="component" value="Unassembled WGS sequence"/>
</dbReference>
<protein>
    <submittedName>
        <fullName evidence="3">Osmoprotectant transport system substrate-binding protein</fullName>
    </submittedName>
</protein>
<organism evidence="3 4">
    <name type="scientific">Nocardia pseudobrasiliensis</name>
    <dbReference type="NCBI Taxonomy" id="45979"/>
    <lineage>
        <taxon>Bacteria</taxon>
        <taxon>Bacillati</taxon>
        <taxon>Actinomycetota</taxon>
        <taxon>Actinomycetes</taxon>
        <taxon>Mycobacteriales</taxon>
        <taxon>Nocardiaceae</taxon>
        <taxon>Nocardia</taxon>
    </lineage>
</organism>
<evidence type="ECO:0000259" key="2">
    <source>
        <dbReference type="Pfam" id="PF04069"/>
    </source>
</evidence>
<dbReference type="Pfam" id="PF04069">
    <property type="entry name" value="OpuAC"/>
    <property type="match status" value="1"/>
</dbReference>
<dbReference type="InterPro" id="IPR007210">
    <property type="entry name" value="ABC_Gly_betaine_transp_sub-bd"/>
</dbReference>
<dbReference type="Gene3D" id="3.40.190.10">
    <property type="entry name" value="Periplasmic binding protein-like II"/>
    <property type="match status" value="2"/>
</dbReference>
<name>A0A370ID19_9NOCA</name>
<dbReference type="SUPFAM" id="SSF53850">
    <property type="entry name" value="Periplasmic binding protein-like II"/>
    <property type="match status" value="1"/>
</dbReference>
<dbReference type="EMBL" id="QQBC01000001">
    <property type="protein sequence ID" value="RDI68603.1"/>
    <property type="molecule type" value="Genomic_DNA"/>
</dbReference>
<dbReference type="PROSITE" id="PS51257">
    <property type="entry name" value="PROKAR_LIPOPROTEIN"/>
    <property type="match status" value="1"/>
</dbReference>
<dbReference type="STRING" id="1210086.GCA_001613105_07816"/>
<keyword evidence="4" id="KW-1185">Reference proteome</keyword>
<evidence type="ECO:0000313" key="3">
    <source>
        <dbReference type="EMBL" id="RDI68603.1"/>
    </source>
</evidence>
<reference evidence="3 4" key="1">
    <citation type="submission" date="2018-07" db="EMBL/GenBank/DDBJ databases">
        <title>Genomic Encyclopedia of Type Strains, Phase IV (KMG-IV): sequencing the most valuable type-strain genomes for metagenomic binning, comparative biology and taxonomic classification.</title>
        <authorList>
            <person name="Goeker M."/>
        </authorList>
    </citation>
    <scope>NUCLEOTIDE SEQUENCE [LARGE SCALE GENOMIC DNA]</scope>
    <source>
        <strain evidence="3 4">DSM 44290</strain>
    </source>
</reference>
<comment type="caution">
    <text evidence="3">The sequence shown here is derived from an EMBL/GenBank/DDBJ whole genome shotgun (WGS) entry which is preliminary data.</text>
</comment>
<accession>A0A370ID19</accession>